<accession>A0AA95ML03</accession>
<organism evidence="1 2">
    <name type="scientific">Neobacillus novalis</name>
    <dbReference type="NCBI Taxonomy" id="220687"/>
    <lineage>
        <taxon>Bacteria</taxon>
        <taxon>Bacillati</taxon>
        <taxon>Bacillota</taxon>
        <taxon>Bacilli</taxon>
        <taxon>Bacillales</taxon>
        <taxon>Bacillaceae</taxon>
        <taxon>Neobacillus</taxon>
    </lineage>
</organism>
<dbReference type="InterPro" id="IPR054055">
    <property type="entry name" value="YpzH"/>
</dbReference>
<proteinExistence type="predicted"/>
<evidence type="ECO:0000313" key="2">
    <source>
        <dbReference type="Proteomes" id="UP001178288"/>
    </source>
</evidence>
<sequence>MGKESSIKPDYKILAYLTANEERKVSGAPLFMTLKTEEELKETTVDIAKALKADVVKLKNSDYMIVRV</sequence>
<keyword evidence="2" id="KW-1185">Reference proteome</keyword>
<name>A0AA95ML03_9BACI</name>
<dbReference type="EMBL" id="CP126114">
    <property type="protein sequence ID" value="WHY83845.1"/>
    <property type="molecule type" value="Genomic_DNA"/>
</dbReference>
<dbReference type="AlphaFoldDB" id="A0AA95ML03"/>
<dbReference type="KEGG" id="nnv:QNH39_14230"/>
<dbReference type="RefSeq" id="WP_066087608.1">
    <property type="nucleotide sequence ID" value="NZ_CP126114.1"/>
</dbReference>
<evidence type="ECO:0000313" key="1">
    <source>
        <dbReference type="EMBL" id="WHY83845.1"/>
    </source>
</evidence>
<protein>
    <submittedName>
        <fullName evidence="1">Uncharacterized protein</fullName>
    </submittedName>
</protein>
<reference evidence="1" key="1">
    <citation type="submission" date="2023-05" db="EMBL/GenBank/DDBJ databases">
        <title>Comparative genomics of Bacillaceae isolates and their secondary metabolite potential.</title>
        <authorList>
            <person name="Song L."/>
            <person name="Nielsen L.J."/>
            <person name="Mohite O."/>
            <person name="Xu X."/>
            <person name="Weber T."/>
            <person name="Kovacs A.T."/>
        </authorList>
    </citation>
    <scope>NUCLEOTIDE SEQUENCE</scope>
    <source>
        <strain evidence="1">XLM17</strain>
    </source>
</reference>
<dbReference type="Proteomes" id="UP001178288">
    <property type="component" value="Chromosome"/>
</dbReference>
<dbReference type="Pfam" id="PF21835">
    <property type="entry name" value="YIEGIA_cap"/>
    <property type="match status" value="1"/>
</dbReference>
<gene>
    <name evidence="1" type="ORF">QNH39_14230</name>
</gene>